<dbReference type="CTD" id="347088"/>
<dbReference type="RefSeq" id="XP_073767382.1">
    <property type="nucleotide sequence ID" value="XM_073911281.1"/>
</dbReference>
<proteinExistence type="inferred from homology"/>
<organism evidence="12 13">
    <name type="scientific">Danio rerio</name>
    <name type="common">Zebrafish</name>
    <name type="synonym">Brachydanio rerio</name>
    <dbReference type="NCBI Taxonomy" id="7955"/>
    <lineage>
        <taxon>Eukaryota</taxon>
        <taxon>Metazoa</taxon>
        <taxon>Chordata</taxon>
        <taxon>Craniata</taxon>
        <taxon>Vertebrata</taxon>
        <taxon>Euteleostomi</taxon>
        <taxon>Actinopterygii</taxon>
        <taxon>Neopterygii</taxon>
        <taxon>Teleostei</taxon>
        <taxon>Ostariophysi</taxon>
        <taxon>Cypriniformes</taxon>
        <taxon>Danionidae</taxon>
        <taxon>Danioninae</taxon>
        <taxon>Danio</taxon>
    </lineage>
</organism>
<sequence length="1145" mass="127533">MPVWLCSLWMQDGSRLIKRSSWLKMIQRETGRDFTGRRGGNGSMCCFRSPSVLRNIYRGKYQTSDATVHANIKDSQYVKMPLLLFGVALAHAVTMGLCEPTQSWSDRTESGLLDVPDSHILLQKDAVYQLVNTSLSFRQALHYCRGQTSVLTTAGVKEDEDGAQQLLNKSNLKGPVWFQSNKRHHPTTHLERLEKTVLPGLSFKSKEGFARVNATFPPLSAASVCVRVQWDAHHENVSTVFSYAAPVFINEFQLRGQIDESSRGQTDRKVRLALLIQGQHHPYKAELSVDGNWHHVCVTWRSSDGFWAIYVDGKTADSGKRDSLQKAKDIHGDGIFILGQDQDTFGGTLTEPFVGNLTDLSVWSEALELEQVQALNTCSPLTNHRAVFRWRDWNLSIHQSVQNVSATLSCPVSPKAAQRQQEECEVLKGWSAARPQYSSAVCTHTFPFICRISTEHYLKMKELRESLRSNPSPFMQSLMQYGMTAEDVLSDAVDDQSWASVSRLLNVSEQVMLTEQKPLEDRDMVSLVHVLSRAADLPITANHSRADAETLGQSFITIADSLLSQDDHEKWQSIKEVVKGPMAVIQTVERMGINLNSLLTDDTDSVQIHSHNIKLQVQQKLLSEDPHVSAFCGSDGGNRDCISVPAKNMKELRNNDFRKVTVLNTWFSSVKCLSEKEENISLFPIVTDGSQRFVGTVLGSSVISSTVLADEQPVSVAIHFTLQHRLQNTSVKFIPVCAFWDFDLMSDGGGWSTKGCVVISTQNNSTSCYCNHTTNFALLLQIYEVQRDAVHDAGLQILSLIGSAVSLCALIFTFILFVAVGVPKSDRTTVHKNLMAALIVAQFLLILSDWAAGSQEACWLVTALLHLFFLSSFCWMLVEGLLLWSKVVSVNISEDRRMKMYYVLGWGLPVVIVAVTLVATLDQYKAQQHCWLNLQSSVIWAFAGPVLFVLAVNAVVLFRVVLVTVSSARRRAKMLTPSSDSKLHTLDLTWAATRPVLILLPVLGLTWLCGVLVHLSDVMAYLFITLNAFQGLYIFLVYAVYNSEVRNAIRRIQEKRKALSFTNCSQPISFLPSQKSPRASWVHSLQTHSSRDSSESSTPMSSCSGGGSLGYKNERFKEDSIVSFPLKAASRSQVVQLIAFKPSGC</sequence>
<dbReference type="FunCoup" id="A0A8M9QA93">
    <property type="interactions" value="31"/>
</dbReference>
<keyword evidence="13" id="KW-0675">Receptor</keyword>
<keyword evidence="4 8" id="KW-1133">Transmembrane helix</keyword>
<feature type="transmembrane region" description="Helical" evidence="8">
    <location>
        <begin position="996"/>
        <end position="1015"/>
    </location>
</feature>
<evidence type="ECO:0000256" key="3">
    <source>
        <dbReference type="ARBA" id="ARBA00022692"/>
    </source>
</evidence>
<dbReference type="SMR" id="A0A8M9QA93"/>
<evidence type="ECO:0000256" key="6">
    <source>
        <dbReference type="ARBA" id="ARBA00023157"/>
    </source>
</evidence>
<dbReference type="Pfam" id="PF00354">
    <property type="entry name" value="Pentaxin"/>
    <property type="match status" value="1"/>
</dbReference>
<evidence type="ECO:0000259" key="11">
    <source>
        <dbReference type="PROSITE" id="PS51828"/>
    </source>
</evidence>
<evidence type="ECO:0000256" key="4">
    <source>
        <dbReference type="ARBA" id="ARBA00022989"/>
    </source>
</evidence>
<dbReference type="CDD" id="cd15255">
    <property type="entry name" value="7tmB2_GPR144"/>
    <property type="match status" value="1"/>
</dbReference>
<keyword evidence="3 8" id="KW-0812">Transmembrane</keyword>
<dbReference type="FunFam" id="1.20.1070.10:FF:000252">
    <property type="entry name" value="Adhesion G protein-coupled receptor D2"/>
    <property type="match status" value="1"/>
</dbReference>
<dbReference type="OrthoDB" id="1100386at2759"/>
<dbReference type="PRINTS" id="PR00249">
    <property type="entry name" value="GPCRSECRETIN"/>
</dbReference>
<dbReference type="FunFam" id="2.60.220.50:FF:000080">
    <property type="entry name" value="Adhesion G protein-coupled receptor D2"/>
    <property type="match status" value="1"/>
</dbReference>
<name>A0A8M9QA93_DANRE</name>
<feature type="transmembrane region" description="Helical" evidence="8">
    <location>
        <begin position="834"/>
        <end position="853"/>
    </location>
</feature>
<feature type="domain" description="Pentraxin (PTX)" evidence="11">
    <location>
        <begin position="195"/>
        <end position="410"/>
    </location>
</feature>
<dbReference type="InterPro" id="IPR030476">
    <property type="entry name" value="Pentaxin_CS"/>
</dbReference>
<feature type="transmembrane region" description="Helical" evidence="8">
    <location>
        <begin position="1021"/>
        <end position="1041"/>
    </location>
</feature>
<evidence type="ECO:0000313" key="12">
    <source>
        <dbReference type="Proteomes" id="UP000000437"/>
    </source>
</evidence>
<dbReference type="Pfam" id="PF01825">
    <property type="entry name" value="GPS"/>
    <property type="match status" value="1"/>
</dbReference>
<feature type="domain" description="G-protein coupled receptors family 2 profile 2" evidence="10">
    <location>
        <begin position="795"/>
        <end position="1042"/>
    </location>
</feature>
<dbReference type="Pfam" id="PF00002">
    <property type="entry name" value="7tm_2"/>
    <property type="match status" value="1"/>
</dbReference>
<dbReference type="PANTHER" id="PTHR12011">
    <property type="entry name" value="ADHESION G-PROTEIN COUPLED RECEPTOR"/>
    <property type="match status" value="1"/>
</dbReference>
<feature type="transmembrane region" description="Helical" evidence="8">
    <location>
        <begin position="797"/>
        <end position="822"/>
    </location>
</feature>
<dbReference type="SMART" id="SM00303">
    <property type="entry name" value="GPS"/>
    <property type="match status" value="1"/>
</dbReference>
<dbReference type="Gene3D" id="2.60.220.50">
    <property type="match status" value="1"/>
</dbReference>
<dbReference type="InterPro" id="IPR013320">
    <property type="entry name" value="ConA-like_dom_sf"/>
</dbReference>
<dbReference type="Proteomes" id="UP000000437">
    <property type="component" value="Chromosome 8"/>
</dbReference>
<dbReference type="GeneID" id="571770"/>
<dbReference type="RefSeq" id="XP_073767377.1">
    <property type="nucleotide sequence ID" value="XM_073911276.1"/>
</dbReference>
<dbReference type="GO" id="GO:0007166">
    <property type="term" value="P:cell surface receptor signaling pathway"/>
    <property type="evidence" value="ECO:0007669"/>
    <property type="project" value="InterPro"/>
</dbReference>
<comment type="similarity">
    <text evidence="2">Belongs to the G-protein coupled receptor 2 family. Adhesion G-protein coupled receptor (ADGR) subfamily.</text>
</comment>
<dbReference type="InterPro" id="IPR000832">
    <property type="entry name" value="GPCR_2_secretin-like"/>
</dbReference>
<accession>A0A8M9QA93</accession>
<dbReference type="PROSITE" id="PS00289">
    <property type="entry name" value="PTX_1"/>
    <property type="match status" value="1"/>
</dbReference>
<feature type="transmembrane region" description="Helical" evidence="8">
    <location>
        <begin position="939"/>
        <end position="965"/>
    </location>
</feature>
<evidence type="ECO:0000259" key="10">
    <source>
        <dbReference type="PROSITE" id="PS50261"/>
    </source>
</evidence>
<dbReference type="Gene3D" id="1.20.1070.10">
    <property type="entry name" value="Rhodopsin 7-helix transmembrane proteins"/>
    <property type="match status" value="1"/>
</dbReference>
<dbReference type="RefSeq" id="XP_021334184.1">
    <property type="nucleotide sequence ID" value="XM_021478509.3"/>
</dbReference>
<dbReference type="InterPro" id="IPR046338">
    <property type="entry name" value="GAIN_dom_sf"/>
</dbReference>
<dbReference type="InterPro" id="IPR000203">
    <property type="entry name" value="GPS"/>
</dbReference>
<dbReference type="RefSeq" id="XP_073767379.1">
    <property type="nucleotide sequence ID" value="XM_073911278.1"/>
</dbReference>
<dbReference type="PANTHER" id="PTHR12011:SF58">
    <property type="entry name" value="ADHESION G-PROTEIN COUPLED RECEPTOR D2"/>
    <property type="match status" value="1"/>
</dbReference>
<evidence type="ECO:0000256" key="1">
    <source>
        <dbReference type="ARBA" id="ARBA00004141"/>
    </source>
</evidence>
<dbReference type="SMART" id="SM00159">
    <property type="entry name" value="PTX"/>
    <property type="match status" value="1"/>
</dbReference>
<dbReference type="SUPFAM" id="SSF81321">
    <property type="entry name" value="Family A G protein-coupled receptor-like"/>
    <property type="match status" value="1"/>
</dbReference>
<gene>
    <name evidence="13 14" type="primary">adgrd2</name>
</gene>
<dbReference type="RefSeq" id="XP_073767384.1">
    <property type="nucleotide sequence ID" value="XM_073911283.1"/>
</dbReference>
<evidence type="ECO:0000256" key="8">
    <source>
        <dbReference type="SAM" id="Phobius"/>
    </source>
</evidence>
<dbReference type="InterPro" id="IPR057244">
    <property type="entry name" value="GAIN_B"/>
</dbReference>
<evidence type="ECO:0000256" key="5">
    <source>
        <dbReference type="ARBA" id="ARBA00023136"/>
    </source>
</evidence>
<dbReference type="InterPro" id="IPR017981">
    <property type="entry name" value="GPCR_2-like_7TM"/>
</dbReference>
<keyword evidence="5 8" id="KW-0472">Membrane</keyword>
<dbReference type="ZFIN" id="ZDB-GENE-081104-190">
    <property type="gene designation" value="adgrd2"/>
</dbReference>
<comment type="caution">
    <text evidence="7">Lacks conserved residue(s) required for the propagation of feature annotation.</text>
</comment>
<dbReference type="RefSeq" id="XP_073767378.1">
    <property type="nucleotide sequence ID" value="XM_073911277.1"/>
</dbReference>
<evidence type="ECO:0000259" key="9">
    <source>
        <dbReference type="PROSITE" id="PS50221"/>
    </source>
</evidence>
<keyword evidence="6" id="KW-1015">Disulfide bond</keyword>
<dbReference type="GO" id="GO:0004930">
    <property type="term" value="F:G protein-coupled receptor activity"/>
    <property type="evidence" value="ECO:0000318"/>
    <property type="project" value="GO_Central"/>
</dbReference>
<dbReference type="Gene3D" id="2.60.120.200">
    <property type="match status" value="1"/>
</dbReference>
<dbReference type="GO" id="GO:0007186">
    <property type="term" value="P:G protein-coupled receptor signaling pathway"/>
    <property type="evidence" value="ECO:0000318"/>
    <property type="project" value="GO_Central"/>
</dbReference>
<dbReference type="KEGG" id="dre:571770"/>
<feature type="domain" description="GAIN-B" evidence="9">
    <location>
        <begin position="604"/>
        <end position="786"/>
    </location>
</feature>
<feature type="transmembrane region" description="Helical" evidence="8">
    <location>
        <begin position="859"/>
        <end position="878"/>
    </location>
</feature>
<dbReference type="GO" id="GO:0005886">
    <property type="term" value="C:plasma membrane"/>
    <property type="evidence" value="ECO:0000318"/>
    <property type="project" value="GO_Central"/>
</dbReference>
<dbReference type="PROSITE" id="PS50221">
    <property type="entry name" value="GAIN_B"/>
    <property type="match status" value="1"/>
</dbReference>
<dbReference type="AGR" id="ZFIN:ZDB-GENE-081104-190"/>
<evidence type="ECO:0000256" key="2">
    <source>
        <dbReference type="ARBA" id="ARBA00007343"/>
    </source>
</evidence>
<evidence type="ECO:0000256" key="7">
    <source>
        <dbReference type="PROSITE-ProRule" id="PRU01172"/>
    </source>
</evidence>
<feature type="transmembrane region" description="Helical" evidence="8">
    <location>
        <begin position="899"/>
        <end position="919"/>
    </location>
</feature>
<dbReference type="PROSITE" id="PS51828">
    <property type="entry name" value="PTX_2"/>
    <property type="match status" value="1"/>
</dbReference>
<dbReference type="RefSeq" id="XP_073767381.1">
    <property type="nucleotide sequence ID" value="XM_073911280.1"/>
</dbReference>
<reference evidence="13" key="1">
    <citation type="submission" date="2025-08" db="UniProtKB">
        <authorList>
            <consortium name="RefSeq"/>
        </authorList>
    </citation>
    <scope>IDENTIFICATION</scope>
    <source>
        <strain evidence="13">Tuebingen</strain>
        <tissue evidence="13">Fibroblasts and whole tissue</tissue>
    </source>
</reference>
<dbReference type="SUPFAM" id="SSF49899">
    <property type="entry name" value="Concanavalin A-like lectins/glucanases"/>
    <property type="match status" value="1"/>
</dbReference>
<dbReference type="InterPro" id="IPR001759">
    <property type="entry name" value="PTX_dom"/>
</dbReference>
<protein>
    <submittedName>
        <fullName evidence="13">Adhesion G protein-coupled receptor D2 isoform X1</fullName>
    </submittedName>
</protein>
<dbReference type="RefSeq" id="XP_073767383.1">
    <property type="nucleotide sequence ID" value="XM_073911282.1"/>
</dbReference>
<evidence type="ECO:0000313" key="13">
    <source>
        <dbReference type="RefSeq" id="XP_021334184.1"/>
    </source>
</evidence>
<dbReference type="AlphaFoldDB" id="A0A8M9QA93"/>
<keyword evidence="12" id="KW-1185">Reference proteome</keyword>
<comment type="subcellular location">
    <subcellularLocation>
        <location evidence="1">Membrane</location>
        <topology evidence="1">Multi-pass membrane protein</topology>
    </subcellularLocation>
</comment>
<evidence type="ECO:0000313" key="14">
    <source>
        <dbReference type="ZFIN" id="ZDB-GENE-081104-190"/>
    </source>
</evidence>
<dbReference type="PROSITE" id="PS50261">
    <property type="entry name" value="G_PROTEIN_RECEP_F2_4"/>
    <property type="match status" value="1"/>
</dbReference>